<name>A0ABV8JE73_9BACL</name>
<gene>
    <name evidence="2" type="ORF">ACFOUO_02245</name>
</gene>
<keyword evidence="3" id="KW-1185">Reference proteome</keyword>
<dbReference type="InterPro" id="IPR029117">
    <property type="entry name" value="Ntox17"/>
</dbReference>
<organism evidence="2 3">
    <name type="scientific">Salinithrix halophila</name>
    <dbReference type="NCBI Taxonomy" id="1485204"/>
    <lineage>
        <taxon>Bacteria</taxon>
        <taxon>Bacillati</taxon>
        <taxon>Bacillota</taxon>
        <taxon>Bacilli</taxon>
        <taxon>Bacillales</taxon>
        <taxon>Thermoactinomycetaceae</taxon>
        <taxon>Salinithrix</taxon>
    </lineage>
</organism>
<dbReference type="EMBL" id="JBHSAP010000006">
    <property type="protein sequence ID" value="MFC4075624.1"/>
    <property type="molecule type" value="Genomic_DNA"/>
</dbReference>
<evidence type="ECO:0000313" key="2">
    <source>
        <dbReference type="EMBL" id="MFC4075624.1"/>
    </source>
</evidence>
<feature type="domain" description="Novel toxin 17" evidence="1">
    <location>
        <begin position="182"/>
        <end position="275"/>
    </location>
</feature>
<dbReference type="Proteomes" id="UP001595843">
    <property type="component" value="Unassembled WGS sequence"/>
</dbReference>
<evidence type="ECO:0000313" key="3">
    <source>
        <dbReference type="Proteomes" id="UP001595843"/>
    </source>
</evidence>
<evidence type="ECO:0000259" key="1">
    <source>
        <dbReference type="Pfam" id="PF15524"/>
    </source>
</evidence>
<protein>
    <submittedName>
        <fullName evidence="2">Polymorphic toxin type 17 domain-containing protein</fullName>
    </submittedName>
</protein>
<sequence length="275" mass="30371">FLTRDMYNGAMADMNLGTNPWTMNRYAFAGGNPISGVELDGHDYIVDAEATVTANSKTGEIPEIYREDYEAKEDALQVKWNTIEAQTKEYNRITKAGSTERNVGSFTVGLIPILGEAQDLSILVFGSEPVSGEKTPRVYGLSIFLPFVNGKTVKEGFEAFSKRWSGGGVRGSVGAKVSIRGLTKEAGLPTSGPFRFIPEKGATQLTKVKMKGGKAGYKDRFGNTWVKGPYHGDRSKGFNYEWDVQLSKTGQNHWWNQYSRGKGYINVRPDGFLSH</sequence>
<accession>A0ABV8JE73</accession>
<feature type="non-terminal residue" evidence="2">
    <location>
        <position position="1"/>
    </location>
</feature>
<reference evidence="3" key="1">
    <citation type="journal article" date="2019" name="Int. J. Syst. Evol. Microbiol.">
        <title>The Global Catalogue of Microorganisms (GCM) 10K type strain sequencing project: providing services to taxonomists for standard genome sequencing and annotation.</title>
        <authorList>
            <consortium name="The Broad Institute Genomics Platform"/>
            <consortium name="The Broad Institute Genome Sequencing Center for Infectious Disease"/>
            <person name="Wu L."/>
            <person name="Ma J."/>
        </authorList>
    </citation>
    <scope>NUCLEOTIDE SEQUENCE [LARGE SCALE GENOMIC DNA]</scope>
    <source>
        <strain evidence="3">IBRC-M 10813</strain>
    </source>
</reference>
<comment type="caution">
    <text evidence="2">The sequence shown here is derived from an EMBL/GenBank/DDBJ whole genome shotgun (WGS) entry which is preliminary data.</text>
</comment>
<proteinExistence type="predicted"/>
<dbReference type="RefSeq" id="WP_380701730.1">
    <property type="nucleotide sequence ID" value="NZ_JBHSAP010000006.1"/>
</dbReference>
<dbReference type="Pfam" id="PF15524">
    <property type="entry name" value="Ntox17"/>
    <property type="match status" value="1"/>
</dbReference>